<reference evidence="2 3" key="1">
    <citation type="submission" date="2017-06" db="EMBL/GenBank/DDBJ databases">
        <title>Raineya orbicola gen. nov., sp. nov. a slightly thermophilic bacterium of the phylum Bacteroidetes and the description of Raineyaceae fam. nov.</title>
        <authorList>
            <person name="Albuquerque L."/>
            <person name="Polonia A.R.M."/>
            <person name="Barroso C."/>
            <person name="Froufe H.J.C."/>
            <person name="Lage O."/>
            <person name="Lobo-Da-Cunha A."/>
            <person name="Egas C."/>
            <person name="Da Costa M.S."/>
        </authorList>
    </citation>
    <scope>NUCLEOTIDE SEQUENCE [LARGE SCALE GENOMIC DNA]</scope>
    <source>
        <strain evidence="2 3">SPSPC-11</strain>
    </source>
</reference>
<dbReference type="CDD" id="cd06260">
    <property type="entry name" value="DUF820-like"/>
    <property type="match status" value="1"/>
</dbReference>
<evidence type="ECO:0000313" key="2">
    <source>
        <dbReference type="EMBL" id="PKQ69792.1"/>
    </source>
</evidence>
<dbReference type="Gene3D" id="3.90.1570.10">
    <property type="entry name" value="tt1808, chain A"/>
    <property type="match status" value="1"/>
</dbReference>
<dbReference type="InterPro" id="IPR011335">
    <property type="entry name" value="Restrct_endonuc-II-like"/>
</dbReference>
<proteinExistence type="predicted"/>
<accession>A0A2N3IHJ1</accession>
<evidence type="ECO:0000259" key="1">
    <source>
        <dbReference type="Pfam" id="PF05685"/>
    </source>
</evidence>
<dbReference type="PANTHER" id="PTHR34107:SF4">
    <property type="entry name" value="SLL1222 PROTEIN"/>
    <property type="match status" value="1"/>
</dbReference>
<dbReference type="RefSeq" id="WP_101358394.1">
    <property type="nucleotide sequence ID" value="NZ_NKXO01000015.1"/>
</dbReference>
<dbReference type="InterPro" id="IPR008538">
    <property type="entry name" value="Uma2"/>
</dbReference>
<feature type="domain" description="Putative restriction endonuclease" evidence="1">
    <location>
        <begin position="10"/>
        <end position="177"/>
    </location>
</feature>
<name>A0A2N3IHJ1_9BACT</name>
<dbReference type="SUPFAM" id="SSF52980">
    <property type="entry name" value="Restriction endonuclease-like"/>
    <property type="match status" value="1"/>
</dbReference>
<dbReference type="InterPro" id="IPR012296">
    <property type="entry name" value="Nuclease_put_TT1808"/>
</dbReference>
<organism evidence="2 3">
    <name type="scientific">Raineya orbicola</name>
    <dbReference type="NCBI Taxonomy" id="2016530"/>
    <lineage>
        <taxon>Bacteria</taxon>
        <taxon>Pseudomonadati</taxon>
        <taxon>Bacteroidota</taxon>
        <taxon>Cytophagia</taxon>
        <taxon>Cytophagales</taxon>
        <taxon>Raineyaceae</taxon>
        <taxon>Raineya</taxon>
    </lineage>
</organism>
<dbReference type="Pfam" id="PF05685">
    <property type="entry name" value="Uma2"/>
    <property type="match status" value="1"/>
</dbReference>
<dbReference type="EMBL" id="NKXO01000015">
    <property type="protein sequence ID" value="PKQ69792.1"/>
    <property type="molecule type" value="Genomic_DNA"/>
</dbReference>
<sequence>METLLKTYTYQDLLNEFPTETRCEIIANELFMPPAPNTEHQFISRDLSVELHLFVKRNQKGQVAVAPFDVILDENNVVQPDIVFISNENLKYLTKRGFEGVPDLLVEIISPSTFYRDSVEKKDLYEQFGVKEYWIVEPANKVIEIFTLQNGKYILHQFIAEQGKVQSKLLQGFEVDLKDIFTTQV</sequence>
<keyword evidence="3" id="KW-1185">Reference proteome</keyword>
<evidence type="ECO:0000313" key="3">
    <source>
        <dbReference type="Proteomes" id="UP000233387"/>
    </source>
</evidence>
<gene>
    <name evidence="2" type="ORF">Rain11_1127</name>
</gene>
<dbReference type="PANTHER" id="PTHR34107">
    <property type="entry name" value="SLL0198 PROTEIN-RELATED"/>
    <property type="match status" value="1"/>
</dbReference>
<protein>
    <recommendedName>
        <fullName evidence="1">Putative restriction endonuclease domain-containing protein</fullName>
    </recommendedName>
</protein>
<comment type="caution">
    <text evidence="2">The sequence shown here is derived from an EMBL/GenBank/DDBJ whole genome shotgun (WGS) entry which is preliminary data.</text>
</comment>
<dbReference type="OrthoDB" id="9808428at2"/>
<dbReference type="Proteomes" id="UP000233387">
    <property type="component" value="Unassembled WGS sequence"/>
</dbReference>
<dbReference type="AlphaFoldDB" id="A0A2N3IHJ1"/>